<name>A0ABR4JBQ9_9EURO</name>
<sequence>MDACYSMHKGIISKNVAVIPCGVTNTTNPHVTCCVRGDWCMSDSICHFNNTEGESGYYRADCTDPTLTDPACATRCGSRKLSDIRYNSSSGFWGCCNYDANGTVDCDGPSTEIFPGPDPADLVQLQYLPEEGTPTYAVAAASATSVNSSTVSASGEGENSSGSSSVSFGAAVGGGVGAGLGLFFILIAVFWLVRRRRRAGGEAEKGAVYVKEEEEPPRPVSQRMIYELGKTSRIPEPGELEGDYDRRF</sequence>
<protein>
    <recommendedName>
        <fullName evidence="5">Mid2 domain-containing protein</fullName>
    </recommendedName>
</protein>
<accession>A0ABR4JBQ9</accession>
<dbReference type="EMBL" id="JBFXLU010000165">
    <property type="protein sequence ID" value="KAL2837182.1"/>
    <property type="molecule type" value="Genomic_DNA"/>
</dbReference>
<feature type="transmembrane region" description="Helical" evidence="2">
    <location>
        <begin position="168"/>
        <end position="193"/>
    </location>
</feature>
<evidence type="ECO:0000313" key="3">
    <source>
        <dbReference type="EMBL" id="KAL2837182.1"/>
    </source>
</evidence>
<dbReference type="Proteomes" id="UP001610446">
    <property type="component" value="Unassembled WGS sequence"/>
</dbReference>
<comment type="caution">
    <text evidence="3">The sequence shown here is derived from an EMBL/GenBank/DDBJ whole genome shotgun (WGS) entry which is preliminary data.</text>
</comment>
<feature type="region of interest" description="Disordered" evidence="1">
    <location>
        <begin position="226"/>
        <end position="248"/>
    </location>
</feature>
<keyword evidence="2" id="KW-0472">Membrane</keyword>
<evidence type="ECO:0000256" key="2">
    <source>
        <dbReference type="SAM" id="Phobius"/>
    </source>
</evidence>
<gene>
    <name evidence="3" type="ORF">BJY01DRAFT_251601</name>
</gene>
<keyword evidence="2" id="KW-0812">Transmembrane</keyword>
<evidence type="ECO:0000256" key="1">
    <source>
        <dbReference type="SAM" id="MobiDB-lite"/>
    </source>
</evidence>
<evidence type="ECO:0008006" key="5">
    <source>
        <dbReference type="Google" id="ProtNLM"/>
    </source>
</evidence>
<reference evidence="3 4" key="1">
    <citation type="submission" date="2024-07" db="EMBL/GenBank/DDBJ databases">
        <title>Section-level genome sequencing and comparative genomics of Aspergillus sections Usti and Cavernicolus.</title>
        <authorList>
            <consortium name="Lawrence Berkeley National Laboratory"/>
            <person name="Nybo J.L."/>
            <person name="Vesth T.C."/>
            <person name="Theobald S."/>
            <person name="Frisvad J.C."/>
            <person name="Larsen T.O."/>
            <person name="Kjaerboelling I."/>
            <person name="Rothschild-Mancinelli K."/>
            <person name="Lyhne E.K."/>
            <person name="Kogle M.E."/>
            <person name="Barry K."/>
            <person name="Clum A."/>
            <person name="Na H."/>
            <person name="Ledsgaard L."/>
            <person name="Lin J."/>
            <person name="Lipzen A."/>
            <person name="Kuo A."/>
            <person name="Riley R."/>
            <person name="Mondo S."/>
            <person name="Labutti K."/>
            <person name="Haridas S."/>
            <person name="Pangalinan J."/>
            <person name="Salamov A.A."/>
            <person name="Simmons B.A."/>
            <person name="Magnuson J.K."/>
            <person name="Chen J."/>
            <person name="Drula E."/>
            <person name="Henrissat B."/>
            <person name="Wiebenga A."/>
            <person name="Lubbers R.J."/>
            <person name="Gomes A.C."/>
            <person name="Makela M.R."/>
            <person name="Stajich J."/>
            <person name="Grigoriev I.V."/>
            <person name="Mortensen U.H."/>
            <person name="De Vries R.P."/>
            <person name="Baker S.E."/>
            <person name="Andersen M.R."/>
        </authorList>
    </citation>
    <scope>NUCLEOTIDE SEQUENCE [LARGE SCALE GENOMIC DNA]</scope>
    <source>
        <strain evidence="3 4">CBS 123904</strain>
    </source>
</reference>
<keyword evidence="4" id="KW-1185">Reference proteome</keyword>
<proteinExistence type="predicted"/>
<organism evidence="3 4">
    <name type="scientific">Aspergillus pseudoustus</name>
    <dbReference type="NCBI Taxonomy" id="1810923"/>
    <lineage>
        <taxon>Eukaryota</taxon>
        <taxon>Fungi</taxon>
        <taxon>Dikarya</taxon>
        <taxon>Ascomycota</taxon>
        <taxon>Pezizomycotina</taxon>
        <taxon>Eurotiomycetes</taxon>
        <taxon>Eurotiomycetidae</taxon>
        <taxon>Eurotiales</taxon>
        <taxon>Aspergillaceae</taxon>
        <taxon>Aspergillus</taxon>
        <taxon>Aspergillus subgen. Nidulantes</taxon>
    </lineage>
</organism>
<keyword evidence="2" id="KW-1133">Transmembrane helix</keyword>
<evidence type="ECO:0000313" key="4">
    <source>
        <dbReference type="Proteomes" id="UP001610446"/>
    </source>
</evidence>